<evidence type="ECO:0000256" key="2">
    <source>
        <dbReference type="ARBA" id="ARBA00022670"/>
    </source>
</evidence>
<keyword evidence="5 8" id="KW-0720">Serine protease</keyword>
<dbReference type="GO" id="GO:0005576">
    <property type="term" value="C:extracellular region"/>
    <property type="evidence" value="ECO:0007669"/>
    <property type="project" value="UniProtKB-SubCell"/>
</dbReference>
<sequence length="610" mass="66106">MLLFFLYALTCHFLASNAAAVPKAVPKAARNTNGWSRSVLAPRNGNIKLHIALRQDDGGAAVERQLMLAAHPHSAAFRQHIGPDKASQLSTPAGGSVRNTETWLGQHDLLKDASLFGGIFEIDTTIRQAERLLNTTYFVYTDGVQALVRTELYHLPEPVAGDIDFVTPTTIFPRARARAASRPTTTHHSGRSPRIETQATLQQRDICGPTDFATPTCIRHAYGISFEGFNYTVLPHRTRFAVYATEGATYDPKDLQSYLKKYNPPAAQASAAYEIIGAGDPTNQGGVGPKFETALDTQALMGLAWPAKGILYNKRRVFGPRKEVTYDNFVMLLQELISNRTETLPSVVSVSESIPENSLDPAYAKRLCNMMAQVGTRGISLLFSSGNNGPTGDQPTGEHKAIFQPEFPASCPYITAVGGTTDLSDEKAATKSTIPVTSRLGYTASGGGFSNIFDRPSYQDDAVSKYLNNHIPQTYHGRSGFNGRGRAIPDIGAFSTQFPVFSGSLRFPLGGTSAATPTWAAVITLLNDYEAFHGRPTLGFLNPWLYQVASAALKDITKGGNNGGSCHLLAGCKLPATYGFDTTEGWDPVTGLGSPRFREFLRALDERTDV</sequence>
<dbReference type="InterPro" id="IPR015366">
    <property type="entry name" value="S53_propep"/>
</dbReference>
<dbReference type="PANTHER" id="PTHR14218">
    <property type="entry name" value="PROTEASE S8 TRIPEPTIDYL PEPTIDASE I CLN2"/>
    <property type="match status" value="1"/>
</dbReference>
<keyword evidence="3 8" id="KW-0479">Metal-binding</keyword>
<dbReference type="EMBL" id="LFZO01000118">
    <property type="protein sequence ID" value="KXT13424.1"/>
    <property type="molecule type" value="Genomic_DNA"/>
</dbReference>
<dbReference type="STRING" id="113226.A0A139IFF2"/>
<feature type="active site" description="Charge relay system" evidence="8">
    <location>
        <position position="296"/>
    </location>
</feature>
<comment type="caution">
    <text evidence="12">The sequence shown here is derived from an EMBL/GenBank/DDBJ whole genome shotgun (WGS) entry which is preliminary data.</text>
</comment>
<proteinExistence type="predicted"/>
<evidence type="ECO:0000256" key="7">
    <source>
        <dbReference type="ARBA" id="ARBA00023145"/>
    </source>
</evidence>
<evidence type="ECO:0000256" key="3">
    <source>
        <dbReference type="ARBA" id="ARBA00022723"/>
    </source>
</evidence>
<feature type="binding site" evidence="8">
    <location>
        <position position="585"/>
    </location>
    <ligand>
        <name>Ca(2+)</name>
        <dbReference type="ChEBI" id="CHEBI:29108"/>
    </ligand>
</feature>
<accession>A0A139IFF2</accession>
<dbReference type="PROSITE" id="PS00138">
    <property type="entry name" value="SUBTILASE_SER"/>
    <property type="match status" value="1"/>
</dbReference>
<gene>
    <name evidence="12" type="ORF">AC579_9904</name>
</gene>
<dbReference type="SMART" id="SM00944">
    <property type="entry name" value="Pro-kuma_activ"/>
    <property type="match status" value="1"/>
</dbReference>
<feature type="chain" id="PRO_5007297434" description="Peptidase S53 domain-containing protein" evidence="10">
    <location>
        <begin position="21"/>
        <end position="610"/>
    </location>
</feature>
<evidence type="ECO:0000256" key="4">
    <source>
        <dbReference type="ARBA" id="ARBA00022801"/>
    </source>
</evidence>
<dbReference type="Proteomes" id="UP000073492">
    <property type="component" value="Unassembled WGS sequence"/>
</dbReference>
<evidence type="ECO:0000313" key="12">
    <source>
        <dbReference type="EMBL" id="KXT13424.1"/>
    </source>
</evidence>
<dbReference type="InterPro" id="IPR030400">
    <property type="entry name" value="Sedolisin_dom"/>
</dbReference>
<reference evidence="12 13" key="1">
    <citation type="submission" date="2015-07" db="EMBL/GenBank/DDBJ databases">
        <title>Comparative genomics of the Sigatoka disease complex on banana suggests a link between parallel evolutionary changes in Pseudocercospora fijiensis and Pseudocercospora eumusae and increased virulence on the banana host.</title>
        <authorList>
            <person name="Chang T.-C."/>
            <person name="Salvucci A."/>
            <person name="Crous P.W."/>
            <person name="Stergiopoulos I."/>
        </authorList>
    </citation>
    <scope>NUCLEOTIDE SEQUENCE [LARGE SCALE GENOMIC DNA]</scope>
    <source>
        <strain evidence="12 13">CBS 116634</strain>
    </source>
</reference>
<dbReference type="Pfam" id="PF09286">
    <property type="entry name" value="Pro-kuma_activ"/>
    <property type="match status" value="1"/>
</dbReference>
<evidence type="ECO:0000256" key="5">
    <source>
        <dbReference type="ARBA" id="ARBA00022825"/>
    </source>
</evidence>
<comment type="subcellular location">
    <subcellularLocation>
        <location evidence="1">Secreted</location>
        <location evidence="1">Extracellular space</location>
    </subcellularLocation>
</comment>
<dbReference type="GO" id="GO:0004252">
    <property type="term" value="F:serine-type endopeptidase activity"/>
    <property type="evidence" value="ECO:0007669"/>
    <property type="project" value="UniProtKB-UniRule"/>
</dbReference>
<dbReference type="InterPro" id="IPR036852">
    <property type="entry name" value="Peptidase_S8/S53_dom_sf"/>
</dbReference>
<feature type="binding site" evidence="8">
    <location>
        <position position="555"/>
    </location>
    <ligand>
        <name>Ca(2+)</name>
        <dbReference type="ChEBI" id="CHEBI:29108"/>
    </ligand>
</feature>
<organism evidence="12 13">
    <name type="scientific">Pseudocercospora musae</name>
    <dbReference type="NCBI Taxonomy" id="113226"/>
    <lineage>
        <taxon>Eukaryota</taxon>
        <taxon>Fungi</taxon>
        <taxon>Dikarya</taxon>
        <taxon>Ascomycota</taxon>
        <taxon>Pezizomycotina</taxon>
        <taxon>Dothideomycetes</taxon>
        <taxon>Dothideomycetidae</taxon>
        <taxon>Mycosphaerellales</taxon>
        <taxon>Mycosphaerellaceae</taxon>
        <taxon>Pseudocercospora</taxon>
    </lineage>
</organism>
<feature type="domain" description="Peptidase S53" evidence="11">
    <location>
        <begin position="212"/>
        <end position="607"/>
    </location>
</feature>
<comment type="cofactor">
    <cofactor evidence="8">
        <name>Ca(2+)</name>
        <dbReference type="ChEBI" id="CHEBI:29108"/>
    </cofactor>
    <text evidence="8">Binds 1 Ca(2+) ion per subunit.</text>
</comment>
<feature type="region of interest" description="Disordered" evidence="9">
    <location>
        <begin position="176"/>
        <end position="197"/>
    </location>
</feature>
<evidence type="ECO:0000256" key="8">
    <source>
        <dbReference type="PROSITE-ProRule" id="PRU01032"/>
    </source>
</evidence>
<dbReference type="PROSITE" id="PS51695">
    <property type="entry name" value="SEDOLISIN"/>
    <property type="match status" value="1"/>
</dbReference>
<feature type="active site" description="Charge relay system" evidence="8">
    <location>
        <position position="292"/>
    </location>
</feature>
<keyword evidence="7" id="KW-0865">Zymogen</keyword>
<keyword evidence="13" id="KW-1185">Reference proteome</keyword>
<dbReference type="SUPFAM" id="SSF52743">
    <property type="entry name" value="Subtilisin-like"/>
    <property type="match status" value="1"/>
</dbReference>
<keyword evidence="4 8" id="KW-0378">Hydrolase</keyword>
<evidence type="ECO:0000259" key="11">
    <source>
        <dbReference type="PROSITE" id="PS51695"/>
    </source>
</evidence>
<dbReference type="SUPFAM" id="SSF54897">
    <property type="entry name" value="Protease propeptides/inhibitors"/>
    <property type="match status" value="1"/>
</dbReference>
<dbReference type="InterPro" id="IPR050819">
    <property type="entry name" value="Tripeptidyl-peptidase_I"/>
</dbReference>
<evidence type="ECO:0000313" key="13">
    <source>
        <dbReference type="Proteomes" id="UP000073492"/>
    </source>
</evidence>
<evidence type="ECO:0000256" key="10">
    <source>
        <dbReference type="SAM" id="SignalP"/>
    </source>
</evidence>
<dbReference type="GO" id="GO:0008240">
    <property type="term" value="F:tripeptidyl-peptidase activity"/>
    <property type="evidence" value="ECO:0007669"/>
    <property type="project" value="TreeGrafter"/>
</dbReference>
<keyword evidence="10" id="KW-0732">Signal</keyword>
<dbReference type="PANTHER" id="PTHR14218:SF15">
    <property type="entry name" value="TRIPEPTIDYL-PEPTIDASE 1"/>
    <property type="match status" value="1"/>
</dbReference>
<dbReference type="OrthoDB" id="409122at2759"/>
<feature type="active site" description="Charge relay system" evidence="8">
    <location>
        <position position="513"/>
    </location>
</feature>
<dbReference type="AlphaFoldDB" id="A0A139IFF2"/>
<dbReference type="InterPro" id="IPR023828">
    <property type="entry name" value="Peptidase_S8_Ser-AS"/>
</dbReference>
<protein>
    <recommendedName>
        <fullName evidence="11">Peptidase S53 domain-containing protein</fullName>
    </recommendedName>
</protein>
<keyword evidence="2 8" id="KW-0645">Protease</keyword>
<dbReference type="GO" id="GO:0006508">
    <property type="term" value="P:proteolysis"/>
    <property type="evidence" value="ECO:0007669"/>
    <property type="project" value="UniProtKB-KW"/>
</dbReference>
<feature type="binding site" evidence="8">
    <location>
        <position position="556"/>
    </location>
    <ligand>
        <name>Ca(2+)</name>
        <dbReference type="ChEBI" id="CHEBI:29108"/>
    </ligand>
</feature>
<evidence type="ECO:0000256" key="9">
    <source>
        <dbReference type="SAM" id="MobiDB-lite"/>
    </source>
</evidence>
<feature type="binding site" evidence="8">
    <location>
        <position position="587"/>
    </location>
    <ligand>
        <name>Ca(2+)</name>
        <dbReference type="ChEBI" id="CHEBI:29108"/>
    </ligand>
</feature>
<feature type="signal peptide" evidence="10">
    <location>
        <begin position="1"/>
        <end position="20"/>
    </location>
</feature>
<dbReference type="Gene3D" id="3.40.50.200">
    <property type="entry name" value="Peptidase S8/S53 domain"/>
    <property type="match status" value="1"/>
</dbReference>
<evidence type="ECO:0000256" key="6">
    <source>
        <dbReference type="ARBA" id="ARBA00022837"/>
    </source>
</evidence>
<evidence type="ECO:0000256" key="1">
    <source>
        <dbReference type="ARBA" id="ARBA00004239"/>
    </source>
</evidence>
<keyword evidence="6 8" id="KW-0106">Calcium</keyword>
<dbReference type="CDD" id="cd04056">
    <property type="entry name" value="Peptidases_S53"/>
    <property type="match status" value="1"/>
</dbReference>
<name>A0A139IFF2_9PEZI</name>
<dbReference type="GO" id="GO:0046872">
    <property type="term" value="F:metal ion binding"/>
    <property type="evidence" value="ECO:0007669"/>
    <property type="project" value="UniProtKB-UniRule"/>
</dbReference>